<dbReference type="GO" id="GO:0008270">
    <property type="term" value="F:zinc ion binding"/>
    <property type="evidence" value="ECO:0007669"/>
    <property type="project" value="UniProtKB-UniRule"/>
</dbReference>
<feature type="domain" description="HIT-type" evidence="3">
    <location>
        <begin position="10"/>
        <end position="41"/>
    </location>
</feature>
<evidence type="ECO:0000313" key="5">
    <source>
        <dbReference type="RefSeq" id="XP_020633079.2"/>
    </source>
</evidence>
<proteinExistence type="predicted"/>
<dbReference type="PANTHER" id="PTHR15555:SF0">
    <property type="entry name" value="ZINC FINGER HIT DOMAIN-CONTAINING PROTEIN 2"/>
    <property type="match status" value="1"/>
</dbReference>
<evidence type="ECO:0000259" key="3">
    <source>
        <dbReference type="PROSITE" id="PS51083"/>
    </source>
</evidence>
<feature type="compositionally biased region" description="Polar residues" evidence="2">
    <location>
        <begin position="161"/>
        <end position="175"/>
    </location>
</feature>
<evidence type="ECO:0000313" key="4">
    <source>
        <dbReference type="Proteomes" id="UP001652642"/>
    </source>
</evidence>
<dbReference type="Proteomes" id="UP001652642">
    <property type="component" value="Chromosome 15"/>
</dbReference>
<dbReference type="InterPro" id="IPR039646">
    <property type="entry name" value="ZNHIT2"/>
</dbReference>
<dbReference type="CDD" id="cd23024">
    <property type="entry name" value="zf-HIT_ZNHIT2-3"/>
    <property type="match status" value="1"/>
</dbReference>
<dbReference type="InterPro" id="IPR007529">
    <property type="entry name" value="Znf_HIT"/>
</dbReference>
<evidence type="ECO:0000256" key="2">
    <source>
        <dbReference type="SAM" id="MobiDB-lite"/>
    </source>
</evidence>
<keyword evidence="1" id="KW-0863">Zinc-finger</keyword>
<evidence type="ECO:0000256" key="1">
    <source>
        <dbReference type="PROSITE-ProRule" id="PRU00453"/>
    </source>
</evidence>
<dbReference type="InParanoid" id="A0A6J0SH28"/>
<reference evidence="5" key="1">
    <citation type="submission" date="2025-08" db="UniProtKB">
        <authorList>
            <consortium name="RefSeq"/>
        </authorList>
    </citation>
    <scope>IDENTIFICATION</scope>
</reference>
<dbReference type="AlphaFoldDB" id="A0A6J0SH28"/>
<dbReference type="CTD" id="741"/>
<accession>A0A6J0SH28</accession>
<keyword evidence="4" id="KW-1185">Reference proteome</keyword>
<dbReference type="RefSeq" id="XP_020633079.2">
    <property type="nucleotide sequence ID" value="XM_020777420.2"/>
</dbReference>
<dbReference type="KEGG" id="pvt:110069849"/>
<keyword evidence="1" id="KW-0479">Metal-binding</keyword>
<dbReference type="OrthoDB" id="10005492at2759"/>
<organism evidence="4 5">
    <name type="scientific">Pogona vitticeps</name>
    <name type="common">central bearded dragon</name>
    <dbReference type="NCBI Taxonomy" id="103695"/>
    <lineage>
        <taxon>Eukaryota</taxon>
        <taxon>Metazoa</taxon>
        <taxon>Chordata</taxon>
        <taxon>Craniata</taxon>
        <taxon>Vertebrata</taxon>
        <taxon>Euteleostomi</taxon>
        <taxon>Lepidosauria</taxon>
        <taxon>Squamata</taxon>
        <taxon>Bifurcata</taxon>
        <taxon>Unidentata</taxon>
        <taxon>Episquamata</taxon>
        <taxon>Toxicofera</taxon>
        <taxon>Iguania</taxon>
        <taxon>Acrodonta</taxon>
        <taxon>Agamidae</taxon>
        <taxon>Amphibolurinae</taxon>
        <taxon>Pogona</taxon>
    </lineage>
</organism>
<name>A0A6J0SH28_9SAUR</name>
<dbReference type="PANTHER" id="PTHR15555">
    <property type="entry name" value="ZINC FINGER HIT DOMAIN CONTAINING PROTEIN 2 PROTEIN FON -RELATED"/>
    <property type="match status" value="1"/>
</dbReference>
<dbReference type="Gene3D" id="3.30.60.190">
    <property type="match status" value="1"/>
</dbReference>
<dbReference type="PROSITE" id="PS51083">
    <property type="entry name" value="ZF_HIT"/>
    <property type="match status" value="1"/>
</dbReference>
<protein>
    <submittedName>
        <fullName evidence="5">Zinc finger HIT domain-containing protein 2</fullName>
    </submittedName>
</protein>
<keyword evidence="1" id="KW-0862">Zinc</keyword>
<dbReference type="Pfam" id="PF04438">
    <property type="entry name" value="zf-HIT"/>
    <property type="match status" value="1"/>
</dbReference>
<dbReference type="GeneID" id="110069849"/>
<sequence length="402" mass="44258">MEAAGSNPPCGRCRAERAPYTCPRCHLRLCSVLCYREHGSCARDFQNRELQLRLQGQRAGEASRRRLEEALLRLRELREPGDEEGQLGLGPDAELEERLWERLSPEERKAFQRLLDSGEIAALLPPWEPWWEVGCPSPHGAALIQELDLPCAEERPLNQPGDPQSEQDVPQPSTHLETRKPLPAQVSNSVPAVIPPLASLTTAPVSPLVRFQLPNVLYGYAYALSLYNGDVEDEAGLLPEFCETVLDVSGALGAKQVYRSVAEALQSALQAVSAGRYPACPLGDGGALRAVARILSGESQAKRNGFSLAALGHLARLLSRGRRRVPAKDRARVFGAKKKCDFLLSWVNEHEDELTFLALEAQHECQAHLSALREVGAVTQALEKMWGSKVPPPKKTLIEELD</sequence>
<gene>
    <name evidence="5" type="primary">ZNHIT2</name>
</gene>
<feature type="region of interest" description="Disordered" evidence="2">
    <location>
        <begin position="153"/>
        <end position="177"/>
    </location>
</feature>
<dbReference type="SUPFAM" id="SSF144232">
    <property type="entry name" value="HIT/MYND zinc finger-like"/>
    <property type="match status" value="1"/>
</dbReference>